<dbReference type="PANTHER" id="PTHR31465:SF9">
    <property type="entry name" value="SPHINGOID LONG-CHAIN BASE TRANSPORTER RSB1"/>
    <property type="match status" value="1"/>
</dbReference>
<comment type="caution">
    <text evidence="6">The sequence shown here is derived from an EMBL/GenBank/DDBJ whole genome shotgun (WGS) entry which is preliminary data.</text>
</comment>
<reference evidence="6 7" key="1">
    <citation type="journal article" date="2018" name="Evol. Lett.">
        <title>Horizontal gene cluster transfer increased hallucinogenic mushroom diversity.</title>
        <authorList>
            <person name="Reynolds H.T."/>
            <person name="Vijayakumar V."/>
            <person name="Gluck-Thaler E."/>
            <person name="Korotkin H.B."/>
            <person name="Matheny P.B."/>
            <person name="Slot J.C."/>
        </authorList>
    </citation>
    <scope>NUCLEOTIDE SEQUENCE [LARGE SCALE GENOMIC DNA]</scope>
    <source>
        <strain evidence="6 7">SRW20</strain>
    </source>
</reference>
<dbReference type="GO" id="GO:0005886">
    <property type="term" value="C:plasma membrane"/>
    <property type="evidence" value="ECO:0007669"/>
    <property type="project" value="TreeGrafter"/>
</dbReference>
<sequence>MLTRELKDIASLIIQGVGGGLAAAATDLDGANMATVIILFSLLSIEYFVRYHYDAPFSSRNGIDDLTLSGQRRERLAPKLKIMTCALSFSTLVLFIRAIYRTIELADGWNGRIISNETYFNVLDGAMVVLAMYTMNFINPGVFLPLSAYHTEKQTEN</sequence>
<keyword evidence="7" id="KW-1185">Reference proteome</keyword>
<protein>
    <submittedName>
        <fullName evidence="6">Uncharacterized protein</fullName>
    </submittedName>
</protein>
<name>A0A409W518_9AGAR</name>
<dbReference type="InParanoid" id="A0A409W518"/>
<dbReference type="OrthoDB" id="3358017at2759"/>
<dbReference type="FunCoup" id="A0A409W518">
    <property type="interactions" value="24"/>
</dbReference>
<proteinExistence type="predicted"/>
<gene>
    <name evidence="6" type="ORF">CVT26_010620</name>
</gene>
<feature type="transmembrane region" description="Helical" evidence="5">
    <location>
        <begin position="120"/>
        <end position="138"/>
    </location>
</feature>
<accession>A0A409W518</accession>
<keyword evidence="4 5" id="KW-0472">Membrane</keyword>
<dbReference type="Pfam" id="PF04479">
    <property type="entry name" value="RTA1"/>
    <property type="match status" value="1"/>
</dbReference>
<dbReference type="EMBL" id="NHYE01005393">
    <property type="protein sequence ID" value="PPQ73629.1"/>
    <property type="molecule type" value="Genomic_DNA"/>
</dbReference>
<dbReference type="PANTHER" id="PTHR31465">
    <property type="entry name" value="PROTEIN RTA1-RELATED"/>
    <property type="match status" value="1"/>
</dbReference>
<dbReference type="AlphaFoldDB" id="A0A409W518"/>
<organism evidence="6 7">
    <name type="scientific">Gymnopilus dilepis</name>
    <dbReference type="NCBI Taxonomy" id="231916"/>
    <lineage>
        <taxon>Eukaryota</taxon>
        <taxon>Fungi</taxon>
        <taxon>Dikarya</taxon>
        <taxon>Basidiomycota</taxon>
        <taxon>Agaricomycotina</taxon>
        <taxon>Agaricomycetes</taxon>
        <taxon>Agaricomycetidae</taxon>
        <taxon>Agaricales</taxon>
        <taxon>Agaricineae</taxon>
        <taxon>Hymenogastraceae</taxon>
        <taxon>Gymnopilus</taxon>
    </lineage>
</organism>
<dbReference type="GO" id="GO:0000324">
    <property type="term" value="C:fungal-type vacuole"/>
    <property type="evidence" value="ECO:0007669"/>
    <property type="project" value="TreeGrafter"/>
</dbReference>
<comment type="subcellular location">
    <subcellularLocation>
        <location evidence="1">Membrane</location>
        <topology evidence="1">Multi-pass membrane protein</topology>
    </subcellularLocation>
</comment>
<evidence type="ECO:0000256" key="5">
    <source>
        <dbReference type="SAM" id="Phobius"/>
    </source>
</evidence>
<dbReference type="STRING" id="231916.A0A409W518"/>
<evidence type="ECO:0000256" key="2">
    <source>
        <dbReference type="ARBA" id="ARBA00022692"/>
    </source>
</evidence>
<evidence type="ECO:0000313" key="6">
    <source>
        <dbReference type="EMBL" id="PPQ73629.1"/>
    </source>
</evidence>
<evidence type="ECO:0000313" key="7">
    <source>
        <dbReference type="Proteomes" id="UP000284706"/>
    </source>
</evidence>
<keyword evidence="3 5" id="KW-1133">Transmembrane helix</keyword>
<feature type="transmembrane region" description="Helical" evidence="5">
    <location>
        <begin position="80"/>
        <end position="100"/>
    </location>
</feature>
<dbReference type="Proteomes" id="UP000284706">
    <property type="component" value="Unassembled WGS sequence"/>
</dbReference>
<evidence type="ECO:0000256" key="1">
    <source>
        <dbReference type="ARBA" id="ARBA00004141"/>
    </source>
</evidence>
<evidence type="ECO:0000256" key="4">
    <source>
        <dbReference type="ARBA" id="ARBA00023136"/>
    </source>
</evidence>
<evidence type="ECO:0000256" key="3">
    <source>
        <dbReference type="ARBA" id="ARBA00022989"/>
    </source>
</evidence>
<dbReference type="InterPro" id="IPR007568">
    <property type="entry name" value="RTA1"/>
</dbReference>
<keyword evidence="2 5" id="KW-0812">Transmembrane</keyword>
<feature type="transmembrane region" description="Helical" evidence="5">
    <location>
        <begin position="9"/>
        <end position="25"/>
    </location>
</feature>
<feature type="transmembrane region" description="Helical" evidence="5">
    <location>
        <begin position="31"/>
        <end position="49"/>
    </location>
</feature>